<evidence type="ECO:0000313" key="8">
    <source>
        <dbReference type="EMBL" id="MFK4440732.1"/>
    </source>
</evidence>
<feature type="compositionally biased region" description="Polar residues" evidence="6">
    <location>
        <begin position="13"/>
        <end position="30"/>
    </location>
</feature>
<reference evidence="8 9" key="2">
    <citation type="submission" date="2024-11" db="EMBL/GenBank/DDBJ databases">
        <title>Using genomics to understand microbial adaptation to soil warming.</title>
        <authorList>
            <person name="Deangelis K.M. PhD."/>
        </authorList>
    </citation>
    <scope>NUCLEOTIDE SEQUENCE [LARGE SCALE GENOMIC DNA]</scope>
    <source>
        <strain evidence="8 9">GAS97</strain>
    </source>
</reference>
<dbReference type="InterPro" id="IPR023772">
    <property type="entry name" value="DNA-bd_HTH_TetR-type_CS"/>
</dbReference>
<feature type="region of interest" description="Disordered" evidence="6">
    <location>
        <begin position="260"/>
        <end position="283"/>
    </location>
</feature>
<dbReference type="PROSITE" id="PS50977">
    <property type="entry name" value="HTH_TETR_2"/>
    <property type="match status" value="1"/>
</dbReference>
<dbReference type="Gene3D" id="1.10.357.10">
    <property type="entry name" value="Tetracycline Repressor, domain 2"/>
    <property type="match status" value="1"/>
</dbReference>
<dbReference type="PRINTS" id="PR00455">
    <property type="entry name" value="HTHTETR"/>
</dbReference>
<evidence type="ECO:0000259" key="7">
    <source>
        <dbReference type="PROSITE" id="PS50977"/>
    </source>
</evidence>
<evidence type="ECO:0000256" key="4">
    <source>
        <dbReference type="ARBA" id="ARBA00023163"/>
    </source>
</evidence>
<protein>
    <submittedName>
        <fullName evidence="8">AcrR family transcriptional regulator</fullName>
    </submittedName>
</protein>
<dbReference type="InterPro" id="IPR009057">
    <property type="entry name" value="Homeodomain-like_sf"/>
</dbReference>
<evidence type="ECO:0000313" key="9">
    <source>
        <dbReference type="Proteomes" id="UP001620514"/>
    </source>
</evidence>
<comment type="caution">
    <text evidence="8">The sequence shown here is derived from an EMBL/GenBank/DDBJ whole genome shotgun (WGS) entry which is preliminary data.</text>
</comment>
<evidence type="ECO:0000256" key="2">
    <source>
        <dbReference type="ARBA" id="ARBA00023015"/>
    </source>
</evidence>
<dbReference type="InterPro" id="IPR001647">
    <property type="entry name" value="HTH_TetR"/>
</dbReference>
<dbReference type="PANTHER" id="PTHR30055:SF235">
    <property type="entry name" value="TRANSCRIPTIONAL REGULATORY PROTEIN"/>
    <property type="match status" value="1"/>
</dbReference>
<name>A0ABW8MAZ8_9BURK</name>
<sequence length="283" mass="30727">MRTAITVPETPVPTRSTLNPSSRASLRTSGNTKTRLLDAAETLFIDAGYEAMSMRLITARADANLAAVNYHFGGKDALIHAMLSRRLDGLNQGRLALLERFQSSLGSQLTCEHILGAMFIPALQQSRCIEKSGPALLRLLGRAYTDPSPFIRNFLRGVYAEMAERFFNAFQTVLPHLPREELGWRLHFCIGSLAGILAGADTDSRIADFAQGQRLEDSQLIGRLALVMVAALKAPLLLPNSVCQFASMFAEHGPVLNSAAPLKTDPSSESPFAHDAASQHVNA</sequence>
<dbReference type="Proteomes" id="UP001620514">
    <property type="component" value="Unassembled WGS sequence"/>
</dbReference>
<dbReference type="Pfam" id="PF17939">
    <property type="entry name" value="TetR_C_30"/>
    <property type="match status" value="1"/>
</dbReference>
<keyword evidence="9" id="KW-1185">Reference proteome</keyword>
<feature type="region of interest" description="Disordered" evidence="6">
    <location>
        <begin position="1"/>
        <end position="30"/>
    </location>
</feature>
<evidence type="ECO:0000256" key="6">
    <source>
        <dbReference type="SAM" id="MobiDB-lite"/>
    </source>
</evidence>
<dbReference type="Pfam" id="PF00440">
    <property type="entry name" value="TetR_N"/>
    <property type="match status" value="1"/>
</dbReference>
<dbReference type="SUPFAM" id="SSF48498">
    <property type="entry name" value="Tetracyclin repressor-like, C-terminal domain"/>
    <property type="match status" value="1"/>
</dbReference>
<proteinExistence type="predicted"/>
<keyword evidence="3 5" id="KW-0238">DNA-binding</keyword>
<organism evidence="8 9">
    <name type="scientific">Caballeronia udeis</name>
    <dbReference type="NCBI Taxonomy" id="1232866"/>
    <lineage>
        <taxon>Bacteria</taxon>
        <taxon>Pseudomonadati</taxon>
        <taxon>Pseudomonadota</taxon>
        <taxon>Betaproteobacteria</taxon>
        <taxon>Burkholderiales</taxon>
        <taxon>Burkholderiaceae</taxon>
        <taxon>Caballeronia</taxon>
    </lineage>
</organism>
<keyword evidence="1" id="KW-0678">Repressor</keyword>
<feature type="DNA-binding region" description="H-T-H motif" evidence="5">
    <location>
        <begin position="53"/>
        <end position="72"/>
    </location>
</feature>
<evidence type="ECO:0000256" key="5">
    <source>
        <dbReference type="PROSITE-ProRule" id="PRU00335"/>
    </source>
</evidence>
<dbReference type="InterPro" id="IPR050109">
    <property type="entry name" value="HTH-type_TetR-like_transc_reg"/>
</dbReference>
<feature type="domain" description="HTH tetR-type" evidence="7">
    <location>
        <begin position="30"/>
        <end position="90"/>
    </location>
</feature>
<reference evidence="8 9" key="1">
    <citation type="submission" date="2024-10" db="EMBL/GenBank/DDBJ databases">
        <authorList>
            <person name="Deangelis K."/>
            <person name="Huntemann M."/>
            <person name="Clum A."/>
            <person name="Wang J."/>
            <person name="Palaniappan K."/>
            <person name="Ritter S."/>
            <person name="Chen I.-M."/>
            <person name="Stamatis D."/>
            <person name="Reddy T."/>
            <person name="O'Malley R."/>
            <person name="Daum C."/>
            <person name="Ng V."/>
            <person name="Ivanova N."/>
            <person name="Kyrpides N."/>
            <person name="Woyke T."/>
        </authorList>
    </citation>
    <scope>NUCLEOTIDE SEQUENCE [LARGE SCALE GENOMIC DNA]</scope>
    <source>
        <strain evidence="8 9">GAS97</strain>
    </source>
</reference>
<keyword evidence="2" id="KW-0805">Transcription regulation</keyword>
<dbReference type="InterPro" id="IPR036271">
    <property type="entry name" value="Tet_transcr_reg_TetR-rel_C_sf"/>
</dbReference>
<accession>A0ABW8MAZ8</accession>
<dbReference type="InterPro" id="IPR041586">
    <property type="entry name" value="PsrA_TetR_C"/>
</dbReference>
<dbReference type="PROSITE" id="PS01081">
    <property type="entry name" value="HTH_TETR_1"/>
    <property type="match status" value="1"/>
</dbReference>
<dbReference type="SUPFAM" id="SSF46689">
    <property type="entry name" value="Homeodomain-like"/>
    <property type="match status" value="1"/>
</dbReference>
<dbReference type="PANTHER" id="PTHR30055">
    <property type="entry name" value="HTH-TYPE TRANSCRIPTIONAL REGULATOR RUTR"/>
    <property type="match status" value="1"/>
</dbReference>
<evidence type="ECO:0000256" key="3">
    <source>
        <dbReference type="ARBA" id="ARBA00023125"/>
    </source>
</evidence>
<gene>
    <name evidence="8" type="ORF">ABH943_000738</name>
</gene>
<keyword evidence="4" id="KW-0804">Transcription</keyword>
<evidence type="ECO:0000256" key="1">
    <source>
        <dbReference type="ARBA" id="ARBA00022491"/>
    </source>
</evidence>
<dbReference type="EMBL" id="JBIYDN010000002">
    <property type="protein sequence ID" value="MFK4440732.1"/>
    <property type="molecule type" value="Genomic_DNA"/>
</dbReference>